<evidence type="ECO:0000313" key="1">
    <source>
        <dbReference type="EMBL" id="BCR03773.1"/>
    </source>
</evidence>
<accession>A0ABM8HTH8</accession>
<sequence>MDVVIKPSDLYFKYPKNKENLDIPKFAGKPDKAPFDRDDLYEVIPMFEAVLSEVGTNDGRHLQFLEEFLTYNVPSFVKTREEIFDCLVESLREILD</sequence>
<reference evidence="1 2" key="1">
    <citation type="journal article" date="2016" name="C (Basel)">
        <title>Selective Growth of and Electricity Production by Marine Exoelectrogenic Bacteria in Self-Aggregated Hydrogel of Microbially Reduced Graphene Oxide.</title>
        <authorList>
            <person name="Yoshida N."/>
            <person name="Goto Y."/>
            <person name="Miyata Y."/>
        </authorList>
    </citation>
    <scope>NUCLEOTIDE SEQUENCE [LARGE SCALE GENOMIC DNA]</scope>
    <source>
        <strain evidence="1 2">NIT-T3</strain>
    </source>
</reference>
<gene>
    <name evidence="1" type="ORF">DESUT3_08420</name>
</gene>
<evidence type="ECO:0000313" key="2">
    <source>
        <dbReference type="Proteomes" id="UP001319827"/>
    </source>
</evidence>
<dbReference type="Proteomes" id="UP001319827">
    <property type="component" value="Chromosome"/>
</dbReference>
<dbReference type="RefSeq" id="WP_221251220.1">
    <property type="nucleotide sequence ID" value="NZ_AP024355.1"/>
</dbReference>
<name>A0ABM8HTH8_9BACT</name>
<organism evidence="1 2">
    <name type="scientific">Desulfuromonas versatilis</name>
    <dbReference type="NCBI Taxonomy" id="2802975"/>
    <lineage>
        <taxon>Bacteria</taxon>
        <taxon>Pseudomonadati</taxon>
        <taxon>Thermodesulfobacteriota</taxon>
        <taxon>Desulfuromonadia</taxon>
        <taxon>Desulfuromonadales</taxon>
        <taxon>Desulfuromonadaceae</taxon>
        <taxon>Desulfuromonas</taxon>
    </lineage>
</organism>
<reference evidence="1 2" key="2">
    <citation type="journal article" date="2021" name="Int. J. Syst. Evol. Microbiol.">
        <title>Isolation and Polyphasic Characterization of Desulfuromonas versatilis sp. Nov., an Electrogenic Bacteria Capable of Versatile Metabolism Isolated from a Graphene Oxide-Reducing Enrichment Culture.</title>
        <authorList>
            <person name="Xie L."/>
            <person name="Yoshida N."/>
            <person name="Ishii S."/>
            <person name="Meng L."/>
        </authorList>
    </citation>
    <scope>NUCLEOTIDE SEQUENCE [LARGE SCALE GENOMIC DNA]</scope>
    <source>
        <strain evidence="1 2">NIT-T3</strain>
    </source>
</reference>
<protein>
    <submittedName>
        <fullName evidence="1">Uncharacterized protein</fullName>
    </submittedName>
</protein>
<dbReference type="EMBL" id="AP024355">
    <property type="protein sequence ID" value="BCR03773.1"/>
    <property type="molecule type" value="Genomic_DNA"/>
</dbReference>
<keyword evidence="2" id="KW-1185">Reference proteome</keyword>
<proteinExistence type="predicted"/>